<evidence type="ECO:0000259" key="2">
    <source>
        <dbReference type="Pfam" id="PF00266"/>
    </source>
</evidence>
<dbReference type="PANTHER" id="PTHR43586">
    <property type="entry name" value="CYSTEINE DESULFURASE"/>
    <property type="match status" value="1"/>
</dbReference>
<dbReference type="InterPro" id="IPR015421">
    <property type="entry name" value="PyrdxlP-dep_Trfase_major"/>
</dbReference>
<keyword evidence="1" id="KW-0045">Antibiotic biosynthesis</keyword>
<dbReference type="SUPFAM" id="SSF53383">
    <property type="entry name" value="PLP-dependent transferases"/>
    <property type="match status" value="1"/>
</dbReference>
<keyword evidence="3" id="KW-0032">Aminotransferase</keyword>
<dbReference type="InterPro" id="IPR015422">
    <property type="entry name" value="PyrdxlP-dep_Trfase_small"/>
</dbReference>
<feature type="domain" description="Aminotransferase class V" evidence="2">
    <location>
        <begin position="52"/>
        <end position="283"/>
    </location>
</feature>
<dbReference type="InterPro" id="IPR015424">
    <property type="entry name" value="PyrdxlP-dep_Trfase"/>
</dbReference>
<dbReference type="EMBL" id="CP091196">
    <property type="protein sequence ID" value="UQS24029.1"/>
    <property type="molecule type" value="Genomic_DNA"/>
</dbReference>
<keyword evidence="3" id="KW-0808">Transferase</keyword>
<dbReference type="InterPro" id="IPR000192">
    <property type="entry name" value="Aminotrans_V_dom"/>
</dbReference>
<organism evidence="3 4">
    <name type="scientific">Amycolatopsis thermalba</name>
    <dbReference type="NCBI Taxonomy" id="944492"/>
    <lineage>
        <taxon>Bacteria</taxon>
        <taxon>Bacillati</taxon>
        <taxon>Actinomycetota</taxon>
        <taxon>Actinomycetes</taxon>
        <taxon>Pseudonocardiales</taxon>
        <taxon>Pseudonocardiaceae</taxon>
        <taxon>Amycolatopsis</taxon>
    </lineage>
</organism>
<proteinExistence type="predicted"/>
<dbReference type="RefSeq" id="WP_094005840.1">
    <property type="nucleotide sequence ID" value="NZ_CP091196.1"/>
</dbReference>
<evidence type="ECO:0000313" key="3">
    <source>
        <dbReference type="EMBL" id="UQS24029.1"/>
    </source>
</evidence>
<protein>
    <submittedName>
        <fullName evidence="3">Aminotransferase class V-fold PLP-dependent enzyme</fullName>
    </submittedName>
</protein>
<evidence type="ECO:0000256" key="1">
    <source>
        <dbReference type="ARBA" id="ARBA00023194"/>
    </source>
</evidence>
<gene>
    <name evidence="3" type="ORF">L1857_14925</name>
</gene>
<accession>A0ABY4NVF0</accession>
<reference evidence="3" key="1">
    <citation type="submission" date="2022-01" db="EMBL/GenBank/DDBJ databases">
        <title>PSI-footprinting approach for the identification of protein synthesis inhibitor producers.</title>
        <authorList>
            <person name="Handel F."/>
            <person name="Kulik A."/>
            <person name="Wex K.W."/>
            <person name="Berscheid A."/>
            <person name="Saur J.S."/>
            <person name="Winkler A."/>
            <person name="Wibberg D."/>
            <person name="Kalinowski J."/>
            <person name="Broetz-Oesterhelt H."/>
            <person name="Mast Y."/>
        </authorList>
    </citation>
    <scope>NUCLEOTIDE SEQUENCE</scope>
    <source>
        <strain evidence="3">KNN 49.3e</strain>
    </source>
</reference>
<dbReference type="Gene3D" id="3.90.1150.10">
    <property type="entry name" value="Aspartate Aminotransferase, domain 1"/>
    <property type="match status" value="1"/>
</dbReference>
<dbReference type="Pfam" id="PF00266">
    <property type="entry name" value="Aminotran_5"/>
    <property type="match status" value="1"/>
</dbReference>
<dbReference type="Gene3D" id="3.40.640.10">
    <property type="entry name" value="Type I PLP-dependent aspartate aminotransferase-like (Major domain)"/>
    <property type="match status" value="1"/>
</dbReference>
<dbReference type="Proteomes" id="UP000830158">
    <property type="component" value="Chromosome"/>
</dbReference>
<keyword evidence="4" id="KW-1185">Reference proteome</keyword>
<name>A0ABY4NVF0_9PSEU</name>
<sequence>MRTAFGADFDVPTGYLNTPSIGIPPAAVADAVAASVEAWRTGGNQPGDFEPLVARARESFARLVGVPSGRIAIGSTVSQLLASVAAGLPEGARVLTAAGEFTSTTFPFAARGARITEVRLAELPGAVRGHDLVTVSVAQSADGALVDLGALRAEAEAAGVPVVLDATQAAGWMPLDLEWADWVVAAGYKWLMSPRGCAWLAVHPRVAERTVPVSANWYAGEDPWQTTYGMPLRLAGGARRVDLSPVWFAHAGAAVALPYLASLDLAAVRAHNVELADALLTRLGLPGRGSAIVALAADPAALTRAGVTASVRAGKARVGFHLYNTEDDVERVLDALR</sequence>
<dbReference type="GO" id="GO:0008483">
    <property type="term" value="F:transaminase activity"/>
    <property type="evidence" value="ECO:0007669"/>
    <property type="project" value="UniProtKB-KW"/>
</dbReference>
<dbReference type="PANTHER" id="PTHR43586:SF21">
    <property type="entry name" value="PYRIDOXAL PHOSPHATE (PLP)-DEPENDENT ASPARTATE AMINOTRANSFERASE SUPERFAMILY"/>
    <property type="match status" value="1"/>
</dbReference>
<evidence type="ECO:0000313" key="4">
    <source>
        <dbReference type="Proteomes" id="UP000830158"/>
    </source>
</evidence>